<protein>
    <submittedName>
        <fullName evidence="1">16531_t:CDS:1</fullName>
    </submittedName>
</protein>
<organism evidence="1 2">
    <name type="scientific">Racocetra persica</name>
    <dbReference type="NCBI Taxonomy" id="160502"/>
    <lineage>
        <taxon>Eukaryota</taxon>
        <taxon>Fungi</taxon>
        <taxon>Fungi incertae sedis</taxon>
        <taxon>Mucoromycota</taxon>
        <taxon>Glomeromycotina</taxon>
        <taxon>Glomeromycetes</taxon>
        <taxon>Diversisporales</taxon>
        <taxon>Gigasporaceae</taxon>
        <taxon>Racocetra</taxon>
    </lineage>
</organism>
<dbReference type="EMBL" id="CAJVQC010002939">
    <property type="protein sequence ID" value="CAG8519352.1"/>
    <property type="molecule type" value="Genomic_DNA"/>
</dbReference>
<evidence type="ECO:0000313" key="1">
    <source>
        <dbReference type="EMBL" id="CAG8519352.1"/>
    </source>
</evidence>
<sequence length="312" mass="36583">MIPDPQGYLDLQKLLHKKQAPDADNKLELSEKLEDGTSEWKKDPEPINPKPLEEPKAFELDFLRRLDSLVRKYLIEYTHTPELLRFNKVVDEFYEKGDVGKSEDYAFDHFRLIDHKAGVSDADYKLYREKALKRDFVIQIREKVERLEMLLSNVSELTNRSDENIELIIESLKGSIDHLQTEGTSIDDAMKTRIEKLISGFGKEMARRQGKKEEYERYERERQADRQRLENIERNNSNLQTQLNNAISNNNTGEQNRLRQRIVESENEARRLRENISDYENRLRNLENRRSGTREQTSGSCASAKHESVLGV</sequence>
<dbReference type="Proteomes" id="UP000789920">
    <property type="component" value="Unassembled WGS sequence"/>
</dbReference>
<keyword evidence="2" id="KW-1185">Reference proteome</keyword>
<reference evidence="1" key="1">
    <citation type="submission" date="2021-06" db="EMBL/GenBank/DDBJ databases">
        <authorList>
            <person name="Kallberg Y."/>
            <person name="Tangrot J."/>
            <person name="Rosling A."/>
        </authorList>
    </citation>
    <scope>NUCLEOTIDE SEQUENCE</scope>
    <source>
        <strain evidence="1">MA461A</strain>
    </source>
</reference>
<comment type="caution">
    <text evidence="1">The sequence shown here is derived from an EMBL/GenBank/DDBJ whole genome shotgun (WGS) entry which is preliminary data.</text>
</comment>
<evidence type="ECO:0000313" key="2">
    <source>
        <dbReference type="Proteomes" id="UP000789920"/>
    </source>
</evidence>
<accession>A0ACA9LAA6</accession>
<proteinExistence type="predicted"/>
<gene>
    <name evidence="1" type="ORF">RPERSI_LOCUS2626</name>
</gene>
<name>A0ACA9LAA6_9GLOM</name>